<keyword evidence="3" id="KW-0862">Zinc</keyword>
<evidence type="ECO:0000313" key="6">
    <source>
        <dbReference type="EMBL" id="PPR88870.1"/>
    </source>
</evidence>
<keyword evidence="1" id="KW-0479">Metal-binding</keyword>
<keyword evidence="2 4" id="KW-0863">Zinc-finger</keyword>
<dbReference type="InterPro" id="IPR007527">
    <property type="entry name" value="Znf_SWIM"/>
</dbReference>
<accession>A0A2P5WCR1</accession>
<name>A0A2P5WCR1_GOSBA</name>
<proteinExistence type="predicted"/>
<dbReference type="PANTHER" id="PTHR31973">
    <property type="entry name" value="POLYPROTEIN, PUTATIVE-RELATED"/>
    <property type="match status" value="1"/>
</dbReference>
<dbReference type="AlphaFoldDB" id="A0A2P5WCR1"/>
<feature type="domain" description="SWIM-type" evidence="5">
    <location>
        <begin position="78"/>
        <end position="110"/>
    </location>
</feature>
<dbReference type="PANTHER" id="PTHR31973:SF187">
    <property type="entry name" value="MUTATOR TRANSPOSASE MUDRA PROTEIN"/>
    <property type="match status" value="1"/>
</dbReference>
<evidence type="ECO:0000256" key="1">
    <source>
        <dbReference type="ARBA" id="ARBA00022723"/>
    </source>
</evidence>
<dbReference type="OrthoDB" id="1002423at2759"/>
<dbReference type="Proteomes" id="UP000239757">
    <property type="component" value="Unassembled WGS sequence"/>
</dbReference>
<evidence type="ECO:0000313" key="7">
    <source>
        <dbReference type="Proteomes" id="UP000239757"/>
    </source>
</evidence>
<evidence type="ECO:0000256" key="3">
    <source>
        <dbReference type="ARBA" id="ARBA00022833"/>
    </source>
</evidence>
<sequence length="162" mass="18726">MLVNNLSKSFNKMILEARGKPILTMMETIRTKIMLLIVKKKEEADKWKGMLCPKIKKKLDVNIKDSLRCVPSHAGSQHVVNLVENSYSCKNWDFTGIPCMHALAVIHPKDEFPETYAQTWLKDIKLVFTTKWLSQLSNRLPQISKRVPQLNRLPQLTIKMLP</sequence>
<organism evidence="6 7">
    <name type="scientific">Gossypium barbadense</name>
    <name type="common">Sea Island cotton</name>
    <name type="synonym">Hibiscus barbadensis</name>
    <dbReference type="NCBI Taxonomy" id="3634"/>
    <lineage>
        <taxon>Eukaryota</taxon>
        <taxon>Viridiplantae</taxon>
        <taxon>Streptophyta</taxon>
        <taxon>Embryophyta</taxon>
        <taxon>Tracheophyta</taxon>
        <taxon>Spermatophyta</taxon>
        <taxon>Magnoliopsida</taxon>
        <taxon>eudicotyledons</taxon>
        <taxon>Gunneridae</taxon>
        <taxon>Pentapetalae</taxon>
        <taxon>rosids</taxon>
        <taxon>malvids</taxon>
        <taxon>Malvales</taxon>
        <taxon>Malvaceae</taxon>
        <taxon>Malvoideae</taxon>
        <taxon>Gossypium</taxon>
    </lineage>
</organism>
<dbReference type="InterPro" id="IPR006564">
    <property type="entry name" value="Znf_PMZ"/>
</dbReference>
<dbReference type="SMART" id="SM00575">
    <property type="entry name" value="ZnF_PMZ"/>
    <property type="match status" value="1"/>
</dbReference>
<dbReference type="Pfam" id="PF04434">
    <property type="entry name" value="SWIM"/>
    <property type="match status" value="1"/>
</dbReference>
<protein>
    <recommendedName>
        <fullName evidence="5">SWIM-type domain-containing protein</fullName>
    </recommendedName>
</protein>
<dbReference type="GO" id="GO:0008270">
    <property type="term" value="F:zinc ion binding"/>
    <property type="evidence" value="ECO:0007669"/>
    <property type="project" value="UniProtKB-KW"/>
</dbReference>
<gene>
    <name evidence="6" type="ORF">GOBAR_AA31812</name>
</gene>
<evidence type="ECO:0000256" key="4">
    <source>
        <dbReference type="PROSITE-ProRule" id="PRU00325"/>
    </source>
</evidence>
<dbReference type="PROSITE" id="PS50966">
    <property type="entry name" value="ZF_SWIM"/>
    <property type="match status" value="1"/>
</dbReference>
<evidence type="ECO:0000259" key="5">
    <source>
        <dbReference type="PROSITE" id="PS50966"/>
    </source>
</evidence>
<dbReference type="EMBL" id="KZ668138">
    <property type="protein sequence ID" value="PPR88870.1"/>
    <property type="molecule type" value="Genomic_DNA"/>
</dbReference>
<reference evidence="6 7" key="1">
    <citation type="submission" date="2015-01" db="EMBL/GenBank/DDBJ databases">
        <title>Genome of allotetraploid Gossypium barbadense reveals genomic plasticity and fiber elongation in cotton evolution.</title>
        <authorList>
            <person name="Chen X."/>
            <person name="Liu X."/>
            <person name="Zhao B."/>
            <person name="Zheng H."/>
            <person name="Hu Y."/>
            <person name="Lu G."/>
            <person name="Yang C."/>
            <person name="Chen J."/>
            <person name="Shan C."/>
            <person name="Zhang L."/>
            <person name="Zhou Y."/>
            <person name="Wang L."/>
            <person name="Guo W."/>
            <person name="Bai Y."/>
            <person name="Ruan J."/>
            <person name="Shangguan X."/>
            <person name="Mao Y."/>
            <person name="Jiang J."/>
            <person name="Zhu Y."/>
            <person name="Lei J."/>
            <person name="Kang H."/>
            <person name="Chen S."/>
            <person name="He X."/>
            <person name="Wang R."/>
            <person name="Wang Y."/>
            <person name="Chen J."/>
            <person name="Wang L."/>
            <person name="Yu S."/>
            <person name="Wang B."/>
            <person name="Wei J."/>
            <person name="Song S."/>
            <person name="Lu X."/>
            <person name="Gao Z."/>
            <person name="Gu W."/>
            <person name="Deng X."/>
            <person name="Ma D."/>
            <person name="Wang S."/>
            <person name="Liang W."/>
            <person name="Fang L."/>
            <person name="Cai C."/>
            <person name="Zhu X."/>
            <person name="Zhou B."/>
            <person name="Zhang Y."/>
            <person name="Chen Z."/>
            <person name="Xu S."/>
            <person name="Zhu R."/>
            <person name="Wang S."/>
            <person name="Zhang T."/>
            <person name="Zhao G."/>
        </authorList>
    </citation>
    <scope>NUCLEOTIDE SEQUENCE [LARGE SCALE GENOMIC DNA]</scope>
    <source>
        <strain evidence="7">cv. Xinhai21</strain>
        <tissue evidence="6">Leaf</tissue>
    </source>
</reference>
<evidence type="ECO:0000256" key="2">
    <source>
        <dbReference type="ARBA" id="ARBA00022771"/>
    </source>
</evidence>